<dbReference type="EMBL" id="BLXT01001645">
    <property type="protein sequence ID" value="GFN86985.1"/>
    <property type="molecule type" value="Genomic_DNA"/>
</dbReference>
<gene>
    <name evidence="1" type="ORF">PoB_001349100</name>
</gene>
<accession>A0AAV3YU68</accession>
<protein>
    <submittedName>
        <fullName evidence="1">Uncharacterized protein</fullName>
    </submittedName>
</protein>
<reference evidence="1 2" key="1">
    <citation type="journal article" date="2021" name="Elife">
        <title>Chloroplast acquisition without the gene transfer in kleptoplastic sea slugs, Plakobranchus ocellatus.</title>
        <authorList>
            <person name="Maeda T."/>
            <person name="Takahashi S."/>
            <person name="Yoshida T."/>
            <person name="Shimamura S."/>
            <person name="Takaki Y."/>
            <person name="Nagai Y."/>
            <person name="Toyoda A."/>
            <person name="Suzuki Y."/>
            <person name="Arimoto A."/>
            <person name="Ishii H."/>
            <person name="Satoh N."/>
            <person name="Nishiyama T."/>
            <person name="Hasebe M."/>
            <person name="Maruyama T."/>
            <person name="Minagawa J."/>
            <person name="Obokata J."/>
            <person name="Shigenobu S."/>
        </authorList>
    </citation>
    <scope>NUCLEOTIDE SEQUENCE [LARGE SCALE GENOMIC DNA]</scope>
</reference>
<name>A0AAV3YU68_9GAST</name>
<proteinExistence type="predicted"/>
<evidence type="ECO:0000313" key="1">
    <source>
        <dbReference type="EMBL" id="GFN86985.1"/>
    </source>
</evidence>
<keyword evidence="2" id="KW-1185">Reference proteome</keyword>
<organism evidence="1 2">
    <name type="scientific">Plakobranchus ocellatus</name>
    <dbReference type="NCBI Taxonomy" id="259542"/>
    <lineage>
        <taxon>Eukaryota</taxon>
        <taxon>Metazoa</taxon>
        <taxon>Spiralia</taxon>
        <taxon>Lophotrochozoa</taxon>
        <taxon>Mollusca</taxon>
        <taxon>Gastropoda</taxon>
        <taxon>Heterobranchia</taxon>
        <taxon>Euthyneura</taxon>
        <taxon>Panpulmonata</taxon>
        <taxon>Sacoglossa</taxon>
        <taxon>Placobranchoidea</taxon>
        <taxon>Plakobranchidae</taxon>
        <taxon>Plakobranchus</taxon>
    </lineage>
</organism>
<dbReference type="AlphaFoldDB" id="A0AAV3YU68"/>
<sequence>MPRYGFPTTGWHNHTQANLKGWAVLGIEIEGSSVHRTIMDRLGACGHHKSYCPLVAWLKKRKGPKSRLPTYPRHKVSSVACTSRAWSGEVKVGAPPDTRARTCYETTWP</sequence>
<dbReference type="Proteomes" id="UP000735302">
    <property type="component" value="Unassembled WGS sequence"/>
</dbReference>
<comment type="caution">
    <text evidence="1">The sequence shown here is derived from an EMBL/GenBank/DDBJ whole genome shotgun (WGS) entry which is preliminary data.</text>
</comment>
<evidence type="ECO:0000313" key="2">
    <source>
        <dbReference type="Proteomes" id="UP000735302"/>
    </source>
</evidence>